<dbReference type="AlphaFoldDB" id="A0A8D8PHR5"/>
<dbReference type="EMBL" id="HBUE01347758">
    <property type="protein sequence ID" value="CAG6601628.1"/>
    <property type="molecule type" value="Transcribed_RNA"/>
</dbReference>
<reference evidence="1" key="1">
    <citation type="submission" date="2021-05" db="EMBL/GenBank/DDBJ databases">
        <authorList>
            <person name="Alioto T."/>
            <person name="Alioto T."/>
            <person name="Gomez Garrido J."/>
        </authorList>
    </citation>
    <scope>NUCLEOTIDE SEQUENCE</scope>
</reference>
<accession>A0A8D8PHR5</accession>
<protein>
    <submittedName>
        <fullName evidence="1">(northern house mosquito) hypothetical protein</fullName>
    </submittedName>
</protein>
<evidence type="ECO:0000313" key="1">
    <source>
        <dbReference type="EMBL" id="CAG6601628.1"/>
    </source>
</evidence>
<organism evidence="1">
    <name type="scientific">Culex pipiens</name>
    <name type="common">House mosquito</name>
    <dbReference type="NCBI Taxonomy" id="7175"/>
    <lineage>
        <taxon>Eukaryota</taxon>
        <taxon>Metazoa</taxon>
        <taxon>Ecdysozoa</taxon>
        <taxon>Arthropoda</taxon>
        <taxon>Hexapoda</taxon>
        <taxon>Insecta</taxon>
        <taxon>Pterygota</taxon>
        <taxon>Neoptera</taxon>
        <taxon>Endopterygota</taxon>
        <taxon>Diptera</taxon>
        <taxon>Nematocera</taxon>
        <taxon>Culicoidea</taxon>
        <taxon>Culicidae</taxon>
        <taxon>Culicinae</taxon>
        <taxon>Culicini</taxon>
        <taxon>Culex</taxon>
        <taxon>Culex</taxon>
    </lineage>
</organism>
<sequence length="116" mass="13188">MKICKNAKLLLLKNHNSHNRFRCSNDHKYHSSNDVPKILKLFNQTTSNPPTSKSKPHSRSPSLCSLCRKFQINSVLIGILANNLINAPLLRHSSIQSSNHSRYLSRACFLYVTSKN</sequence>
<dbReference type="EMBL" id="HBUE01240702">
    <property type="protein sequence ID" value="CAG6549359.1"/>
    <property type="molecule type" value="Transcribed_RNA"/>
</dbReference>
<name>A0A8D8PHR5_CULPI</name>
<proteinExistence type="predicted"/>